<sequence>MTQEPRHEVEVRGLVGEPVALPLGAARAGASGEPAYAWSLELPEEVEQTHDLHVRASEPGSYVLVATQTDPAGVAITVLPVRLTGTRPGPGPRVPGPGPG</sequence>
<accession>A0A1H2LLB2</accession>
<dbReference type="AlphaFoldDB" id="A0A1H2LLB2"/>
<name>A0A1H2LLB2_9ACTN</name>
<keyword evidence="2" id="KW-1185">Reference proteome</keyword>
<evidence type="ECO:0000313" key="1">
    <source>
        <dbReference type="EMBL" id="SDU81428.1"/>
    </source>
</evidence>
<dbReference type="EMBL" id="LT629799">
    <property type="protein sequence ID" value="SDU81428.1"/>
    <property type="molecule type" value="Genomic_DNA"/>
</dbReference>
<protein>
    <submittedName>
        <fullName evidence="1">Uncharacterized protein</fullName>
    </submittedName>
</protein>
<dbReference type="STRING" id="546874.SAMN04488544_0392"/>
<reference evidence="2" key="1">
    <citation type="submission" date="2016-10" db="EMBL/GenBank/DDBJ databases">
        <authorList>
            <person name="Varghese N."/>
            <person name="Submissions S."/>
        </authorList>
    </citation>
    <scope>NUCLEOTIDE SEQUENCE [LARGE SCALE GENOMIC DNA]</scope>
    <source>
        <strain evidence="2">DSM 21743</strain>
    </source>
</reference>
<proteinExistence type="predicted"/>
<dbReference type="Proteomes" id="UP000198825">
    <property type="component" value="Chromosome I"/>
</dbReference>
<dbReference type="OrthoDB" id="9913165at2"/>
<evidence type="ECO:0000313" key="2">
    <source>
        <dbReference type="Proteomes" id="UP000198825"/>
    </source>
</evidence>
<dbReference type="RefSeq" id="WP_091072906.1">
    <property type="nucleotide sequence ID" value="NZ_LT629799.1"/>
</dbReference>
<gene>
    <name evidence="1" type="ORF">SAMN04488544_0392</name>
</gene>
<organism evidence="1 2">
    <name type="scientific">Microlunatus sagamiharensis</name>
    <dbReference type="NCBI Taxonomy" id="546874"/>
    <lineage>
        <taxon>Bacteria</taxon>
        <taxon>Bacillati</taxon>
        <taxon>Actinomycetota</taxon>
        <taxon>Actinomycetes</taxon>
        <taxon>Propionibacteriales</taxon>
        <taxon>Propionibacteriaceae</taxon>
        <taxon>Microlunatus</taxon>
    </lineage>
</organism>